<reference evidence="1 2" key="1">
    <citation type="submission" date="2017-09" db="EMBL/GenBank/DDBJ databases">
        <title>Depth-based differentiation of microbial function through sediment-hosted aquifers and enrichment of novel symbionts in the deep terrestrial subsurface.</title>
        <authorList>
            <person name="Probst A.J."/>
            <person name="Ladd B."/>
            <person name="Jarett J.K."/>
            <person name="Geller-Mcgrath D.E."/>
            <person name="Sieber C.M."/>
            <person name="Emerson J.B."/>
            <person name="Anantharaman K."/>
            <person name="Thomas B.C."/>
            <person name="Malmstrom R."/>
            <person name="Stieglmeier M."/>
            <person name="Klingl A."/>
            <person name="Woyke T."/>
            <person name="Ryan C.M."/>
            <person name="Banfield J.F."/>
        </authorList>
    </citation>
    <scope>NUCLEOTIDE SEQUENCE [LARGE SCALE GENOMIC DNA]</scope>
    <source>
        <strain evidence="1">CG17_big_fil_post_rev_8_21_14_2_50_48_46</strain>
    </source>
</reference>
<dbReference type="AlphaFoldDB" id="A0A2M7G8F7"/>
<gene>
    <name evidence="1" type="ORF">COW36_03595</name>
</gene>
<evidence type="ECO:0000313" key="1">
    <source>
        <dbReference type="EMBL" id="PIW18388.1"/>
    </source>
</evidence>
<sequence>MERLTGSNKIYWIHLLLLTSLLGACVVNPTATTPDATNLKLPDFEDLLPDGPTTINAPVANPLDTPQTGKFAATLTSLGVRLSTTELNTLKRLIQIKPTGKWSRTRTQNAAQTLSANFKRFGSLFQPPPNNEEDYQQRAVSFAEKENIPYFLDLQYYLDSNQFLVIRWDSKTGEFVGIQPDGTLINYLVSFAVKSPRYVEIDL</sequence>
<evidence type="ECO:0008006" key="3">
    <source>
        <dbReference type="Google" id="ProtNLM"/>
    </source>
</evidence>
<dbReference type="Proteomes" id="UP000231019">
    <property type="component" value="Unassembled WGS sequence"/>
</dbReference>
<organism evidence="1 2">
    <name type="scientific">bacterium (Candidatus Blackallbacteria) CG17_big_fil_post_rev_8_21_14_2_50_48_46</name>
    <dbReference type="NCBI Taxonomy" id="2014261"/>
    <lineage>
        <taxon>Bacteria</taxon>
        <taxon>Candidatus Blackallbacteria</taxon>
    </lineage>
</organism>
<protein>
    <recommendedName>
        <fullName evidence="3">Lipoprotein</fullName>
    </recommendedName>
</protein>
<proteinExistence type="predicted"/>
<evidence type="ECO:0000313" key="2">
    <source>
        <dbReference type="Proteomes" id="UP000231019"/>
    </source>
</evidence>
<accession>A0A2M7G8F7</accession>
<name>A0A2M7G8F7_9BACT</name>
<dbReference type="PROSITE" id="PS51257">
    <property type="entry name" value="PROKAR_LIPOPROTEIN"/>
    <property type="match status" value="1"/>
</dbReference>
<comment type="caution">
    <text evidence="1">The sequence shown here is derived from an EMBL/GenBank/DDBJ whole genome shotgun (WGS) entry which is preliminary data.</text>
</comment>
<dbReference type="EMBL" id="PFFQ01000012">
    <property type="protein sequence ID" value="PIW18388.1"/>
    <property type="molecule type" value="Genomic_DNA"/>
</dbReference>